<reference evidence="2 3" key="1">
    <citation type="journal article" date="2023" name="bioRxiv">
        <title>High-quality genome assemblies of four members of thePodospora anserinaspecies complex.</title>
        <authorList>
            <person name="Ament-Velasquez S.L."/>
            <person name="Vogan A.A."/>
            <person name="Wallerman O."/>
            <person name="Hartmann F."/>
            <person name="Gautier V."/>
            <person name="Silar P."/>
            <person name="Giraud T."/>
            <person name="Johannesson H."/>
        </authorList>
    </citation>
    <scope>NUCLEOTIDE SEQUENCE [LARGE SCALE GENOMIC DNA]</scope>
    <source>
        <strain evidence="2 3">CBS 124.78</strain>
    </source>
</reference>
<protein>
    <submittedName>
        <fullName evidence="2">Uncharacterized protein</fullName>
    </submittedName>
</protein>
<dbReference type="Proteomes" id="UP001323617">
    <property type="component" value="Unassembled WGS sequence"/>
</dbReference>
<evidence type="ECO:0000256" key="1">
    <source>
        <dbReference type="SAM" id="MobiDB-lite"/>
    </source>
</evidence>
<dbReference type="GeneID" id="87960741"/>
<evidence type="ECO:0000313" key="2">
    <source>
        <dbReference type="EMBL" id="KAK4679374.1"/>
    </source>
</evidence>
<feature type="compositionally biased region" description="Polar residues" evidence="1">
    <location>
        <begin position="45"/>
        <end position="59"/>
    </location>
</feature>
<dbReference type="RefSeq" id="XP_062802844.1">
    <property type="nucleotide sequence ID" value="XM_062940221.1"/>
</dbReference>
<sequence length="139" mass="15520">MMLSSLKRRRNGMHTAECVVYPYSSLILASLGHVLEESAAENAASIGQQPAGQVQSANQHHQEQHDNPPATAFRSAPTRLSARPTLGMFHFGREPEPEPWRSGGPEAMPGYHRRWGKLVSKETSRTSRFRFEKQPSSKP</sequence>
<proteinExistence type="predicted"/>
<dbReference type="EMBL" id="JAFFHC010000002">
    <property type="protein sequence ID" value="KAK4679374.1"/>
    <property type="molecule type" value="Genomic_DNA"/>
</dbReference>
<evidence type="ECO:0000313" key="3">
    <source>
        <dbReference type="Proteomes" id="UP001323617"/>
    </source>
</evidence>
<feature type="region of interest" description="Disordered" evidence="1">
    <location>
        <begin position="41"/>
        <end position="139"/>
    </location>
</feature>
<comment type="caution">
    <text evidence="2">The sequence shown here is derived from an EMBL/GenBank/DDBJ whole genome shotgun (WGS) entry which is preliminary data.</text>
</comment>
<keyword evidence="3" id="KW-1185">Reference proteome</keyword>
<name>A0ABR0IGT8_9PEZI</name>
<gene>
    <name evidence="2" type="ORF">QC764_0034100</name>
</gene>
<organism evidence="2 3">
    <name type="scientific">Podospora pseudoanserina</name>
    <dbReference type="NCBI Taxonomy" id="2609844"/>
    <lineage>
        <taxon>Eukaryota</taxon>
        <taxon>Fungi</taxon>
        <taxon>Dikarya</taxon>
        <taxon>Ascomycota</taxon>
        <taxon>Pezizomycotina</taxon>
        <taxon>Sordariomycetes</taxon>
        <taxon>Sordariomycetidae</taxon>
        <taxon>Sordariales</taxon>
        <taxon>Podosporaceae</taxon>
        <taxon>Podospora</taxon>
    </lineage>
</organism>
<accession>A0ABR0IGT8</accession>
<feature type="compositionally biased region" description="Basic and acidic residues" evidence="1">
    <location>
        <begin position="119"/>
        <end position="139"/>
    </location>
</feature>